<name>A0A835Z0S4_9STRA</name>
<evidence type="ECO:0000313" key="3">
    <source>
        <dbReference type="Proteomes" id="UP000664859"/>
    </source>
</evidence>
<feature type="compositionally biased region" description="Gly residues" evidence="1">
    <location>
        <begin position="81"/>
        <end position="98"/>
    </location>
</feature>
<gene>
    <name evidence="2" type="ORF">JKP88DRAFT_289307</name>
</gene>
<comment type="caution">
    <text evidence="2">The sequence shown here is derived from an EMBL/GenBank/DDBJ whole genome shotgun (WGS) entry which is preliminary data.</text>
</comment>
<dbReference type="Proteomes" id="UP000664859">
    <property type="component" value="Unassembled WGS sequence"/>
</dbReference>
<proteinExistence type="predicted"/>
<dbReference type="AlphaFoldDB" id="A0A835Z0S4"/>
<dbReference type="EMBL" id="JAFCMP010000134">
    <property type="protein sequence ID" value="KAG5185387.1"/>
    <property type="molecule type" value="Genomic_DNA"/>
</dbReference>
<keyword evidence="3" id="KW-1185">Reference proteome</keyword>
<evidence type="ECO:0000256" key="1">
    <source>
        <dbReference type="SAM" id="MobiDB-lite"/>
    </source>
</evidence>
<organism evidence="2 3">
    <name type="scientific">Tribonema minus</name>
    <dbReference type="NCBI Taxonomy" id="303371"/>
    <lineage>
        <taxon>Eukaryota</taxon>
        <taxon>Sar</taxon>
        <taxon>Stramenopiles</taxon>
        <taxon>Ochrophyta</taxon>
        <taxon>PX clade</taxon>
        <taxon>Xanthophyceae</taxon>
        <taxon>Tribonematales</taxon>
        <taxon>Tribonemataceae</taxon>
        <taxon>Tribonema</taxon>
    </lineage>
</organism>
<reference evidence="2" key="1">
    <citation type="submission" date="2021-02" db="EMBL/GenBank/DDBJ databases">
        <title>First Annotated Genome of the Yellow-green Alga Tribonema minus.</title>
        <authorList>
            <person name="Mahan K.M."/>
        </authorList>
    </citation>
    <scope>NUCLEOTIDE SEQUENCE</scope>
    <source>
        <strain evidence="2">UTEX B ZZ1240</strain>
    </source>
</reference>
<accession>A0A835Z0S4</accession>
<protein>
    <submittedName>
        <fullName evidence="2">Uncharacterized protein</fullName>
    </submittedName>
</protein>
<sequence length="121" mass="12604">MPQESATLRQDGASVPEATAAEAAAAEARAMATNARQLRRFKPFSTRLTAMADANTRLDSCSLLDGHVWVARVAASARGGTARGCDGGASSDGGGGNGEEVVVALLPRRERRFKEHAVAHT</sequence>
<feature type="region of interest" description="Disordered" evidence="1">
    <location>
        <begin position="1"/>
        <end position="21"/>
    </location>
</feature>
<feature type="region of interest" description="Disordered" evidence="1">
    <location>
        <begin position="79"/>
        <end position="99"/>
    </location>
</feature>
<evidence type="ECO:0000313" key="2">
    <source>
        <dbReference type="EMBL" id="KAG5185387.1"/>
    </source>
</evidence>